<dbReference type="GO" id="GO:0016746">
    <property type="term" value="F:acyltransferase activity"/>
    <property type="evidence" value="ECO:0007669"/>
    <property type="project" value="UniProtKB-KW"/>
</dbReference>
<evidence type="ECO:0000313" key="3">
    <source>
        <dbReference type="EMBL" id="MDG4983287.1"/>
    </source>
</evidence>
<keyword evidence="1" id="KW-1133">Transmembrane helix</keyword>
<name>A0A3Q9TDS2_9LACT</name>
<gene>
    <name evidence="3" type="ORF">OGZ51_03890</name>
</gene>
<feature type="transmembrane region" description="Helical" evidence="1">
    <location>
        <begin position="16"/>
        <end position="33"/>
    </location>
</feature>
<accession>A0A3Q9TDS2</accession>
<proteinExistence type="predicted"/>
<evidence type="ECO:0000313" key="2">
    <source>
        <dbReference type="EMBL" id="AZY91820.1"/>
    </source>
</evidence>
<dbReference type="InterPro" id="IPR051159">
    <property type="entry name" value="Hexapeptide_acetyltransf"/>
</dbReference>
<evidence type="ECO:0000256" key="1">
    <source>
        <dbReference type="SAM" id="Phobius"/>
    </source>
</evidence>
<sequence length="184" mass="20690">MGKRIVNFKGRIKGDSVYFILNSFVCYIPFWFIRKFFYKLFGLKILNDSRIAIKTIVISPKKISIGKRTIINEGCFLDGRGGLIIGNDVSISVASKIITASHKSSSSTFEYKSSKTIIENNVWLGIGAIILDNSYLREGAIVSAGSVFKGDSEKLGIYSGNLAKKVAIRRLKKKYEIEYHPFFR</sequence>
<keyword evidence="1" id="KW-0812">Transmembrane</keyword>
<keyword evidence="2" id="KW-0808">Transferase</keyword>
<keyword evidence="1" id="KW-0472">Membrane</keyword>
<dbReference type="Proteomes" id="UP001152614">
    <property type="component" value="Unassembled WGS sequence"/>
</dbReference>
<dbReference type="AlphaFoldDB" id="A0A3Q9TDS2"/>
<dbReference type="EMBL" id="MH678626">
    <property type="protein sequence ID" value="AZY91820.1"/>
    <property type="molecule type" value="Genomic_DNA"/>
</dbReference>
<dbReference type="SUPFAM" id="SSF51161">
    <property type="entry name" value="Trimeric LpxA-like enzymes"/>
    <property type="match status" value="1"/>
</dbReference>
<dbReference type="PANTHER" id="PTHR23416">
    <property type="entry name" value="SIALIC ACID SYNTHASE-RELATED"/>
    <property type="match status" value="1"/>
</dbReference>
<reference evidence="3" key="3">
    <citation type="journal article" date="2023" name="Food Microbiol.">
        <title>Evaluation of the fermentation potential of lactic acid bacteria isolated from herbs, fruits and vegetables as starter cultures in nut-based milk alternatives.</title>
        <authorList>
            <person name="Huang W."/>
            <person name="Dong A."/>
            <person name="Pham H.T."/>
            <person name="Zhou C."/>
            <person name="Huo Z."/>
            <person name="Watjen A.P."/>
            <person name="Prakash S."/>
            <person name="Bang-Berthelsen C.H."/>
            <person name="Turner M.S."/>
        </authorList>
    </citation>
    <scope>NUCLEOTIDE SEQUENCE</scope>
    <source>
        <strain evidence="3">3</strain>
    </source>
</reference>
<dbReference type="CDD" id="cd04647">
    <property type="entry name" value="LbH_MAT_like"/>
    <property type="match status" value="1"/>
</dbReference>
<dbReference type="RefSeq" id="WP_278228766.1">
    <property type="nucleotide sequence ID" value="NZ_JAOWLY010000003.1"/>
</dbReference>
<dbReference type="InterPro" id="IPR011004">
    <property type="entry name" value="Trimer_LpxA-like_sf"/>
</dbReference>
<dbReference type="EMBL" id="JAOWLY010000003">
    <property type="protein sequence ID" value="MDG4983287.1"/>
    <property type="molecule type" value="Genomic_DNA"/>
</dbReference>
<reference evidence="3" key="2">
    <citation type="submission" date="2022-10" db="EMBL/GenBank/DDBJ databases">
        <authorList>
            <person name="Turner M.S."/>
            <person name="Huang W."/>
        </authorList>
    </citation>
    <scope>NUCLEOTIDE SEQUENCE</scope>
    <source>
        <strain evidence="3">3</strain>
    </source>
</reference>
<reference evidence="2" key="1">
    <citation type="journal article" date="2019" name="FEMS Microbiol. Lett.">
        <title>High-throughput screening for texturing Lactococcus strains.</title>
        <authorList>
            <person name="Poulsen V.K."/>
            <person name="Derkx P."/>
            <person name="Oregaard G."/>
        </authorList>
    </citation>
    <scope>NUCLEOTIDE SEQUENCE</scope>
    <source>
        <strain evidence="2">Lll4</strain>
    </source>
</reference>
<protein>
    <submittedName>
        <fullName evidence="2">Acyltransferase</fullName>
    </submittedName>
</protein>
<keyword evidence="2" id="KW-0012">Acyltransferase</keyword>
<organism evidence="2">
    <name type="scientific">Lactococcus lactis</name>
    <dbReference type="NCBI Taxonomy" id="1358"/>
    <lineage>
        <taxon>Bacteria</taxon>
        <taxon>Bacillati</taxon>
        <taxon>Bacillota</taxon>
        <taxon>Bacilli</taxon>
        <taxon>Lactobacillales</taxon>
        <taxon>Streptococcaceae</taxon>
        <taxon>Lactococcus</taxon>
    </lineage>
</organism>
<dbReference type="Gene3D" id="2.160.10.10">
    <property type="entry name" value="Hexapeptide repeat proteins"/>
    <property type="match status" value="1"/>
</dbReference>